<dbReference type="PATRIC" id="fig|1526658.3.peg.3847"/>
<gene>
    <name evidence="2" type="ORF">AE618_12070</name>
</gene>
<organism evidence="2 3">
    <name type="scientific">Bosea vaviloviae</name>
    <dbReference type="NCBI Taxonomy" id="1526658"/>
    <lineage>
        <taxon>Bacteria</taxon>
        <taxon>Pseudomonadati</taxon>
        <taxon>Pseudomonadota</taxon>
        <taxon>Alphaproteobacteria</taxon>
        <taxon>Hyphomicrobiales</taxon>
        <taxon>Boseaceae</taxon>
        <taxon>Bosea</taxon>
    </lineage>
</organism>
<evidence type="ECO:0000313" key="3">
    <source>
        <dbReference type="Proteomes" id="UP000037822"/>
    </source>
</evidence>
<comment type="caution">
    <text evidence="2">The sequence shown here is derived from an EMBL/GenBank/DDBJ whole genome shotgun (WGS) entry which is preliminary data.</text>
</comment>
<dbReference type="EMBL" id="LGSZ01000040">
    <property type="protein sequence ID" value="KPH80517.1"/>
    <property type="molecule type" value="Genomic_DNA"/>
</dbReference>
<dbReference type="Pfam" id="PF10109">
    <property type="entry name" value="Phage_TAC_7"/>
    <property type="match status" value="1"/>
</dbReference>
<accession>A0A0N0MC10</accession>
<sequence>MSQPDLTPVKPYPGFETATAAAPTMRKGPVIEPAGPEDWVRTVPLEFPLTVDGEIVAALTLRRPTGADLAGLLEEDPDEDTLPKRLRARICGVHPAVLAALWIDDAERVAEASSPFLPSGHPDREPAEDEPA</sequence>
<reference evidence="2 3" key="1">
    <citation type="submission" date="2015-07" db="EMBL/GenBank/DDBJ databases">
        <title>Whole genome sequencing of Bosea vaviloviae isolated from cave pool.</title>
        <authorList>
            <person name="Tan N.E.H."/>
            <person name="Lee Y.P."/>
            <person name="Gan H.M."/>
            <person name="Barton H."/>
            <person name="Savka M.A."/>
        </authorList>
    </citation>
    <scope>NUCLEOTIDE SEQUENCE [LARGE SCALE GENOMIC DNA]</scope>
    <source>
        <strain evidence="2 3">SD260</strain>
    </source>
</reference>
<dbReference type="RefSeq" id="WP_054209307.1">
    <property type="nucleotide sequence ID" value="NZ_LGSZ01000040.1"/>
</dbReference>
<keyword evidence="3" id="KW-1185">Reference proteome</keyword>
<evidence type="ECO:0000256" key="1">
    <source>
        <dbReference type="SAM" id="MobiDB-lite"/>
    </source>
</evidence>
<dbReference type="InterPro" id="IPR019289">
    <property type="entry name" value="Phage_tail_E/E"/>
</dbReference>
<name>A0A0N0MC10_9HYPH</name>
<dbReference type="OrthoDB" id="8165065at2"/>
<proteinExistence type="predicted"/>
<feature type="region of interest" description="Disordered" evidence="1">
    <location>
        <begin position="1"/>
        <end position="29"/>
    </location>
</feature>
<protein>
    <submittedName>
        <fullName evidence="2">Uncharacterized protein</fullName>
    </submittedName>
</protein>
<dbReference type="AlphaFoldDB" id="A0A0N0MC10"/>
<feature type="region of interest" description="Disordered" evidence="1">
    <location>
        <begin position="113"/>
        <end position="132"/>
    </location>
</feature>
<evidence type="ECO:0000313" key="2">
    <source>
        <dbReference type="EMBL" id="KPH80517.1"/>
    </source>
</evidence>
<dbReference type="Proteomes" id="UP000037822">
    <property type="component" value="Unassembled WGS sequence"/>
</dbReference>